<name>A0A0S2K5B0_9GAMM</name>
<dbReference type="InterPro" id="IPR051910">
    <property type="entry name" value="ComF/GntX_DNA_util-trans"/>
</dbReference>
<sequence>MSLLRYLADALFPSHCHLCQSHLSHDKGICQFCLSDFPFISLEQPNLLFQPDIARLFNLPHCHGLMACAWYQGDLKRWLSEFKFTKQSHYQTAINAVIATQLAHFKSTSTFSPDIYIILPLHKNRFIYRGFNQVAQTWLSHLPHTKVSTNTLIRINATKAQSDLNLKQRKQNVKRAFEVKQNLQGKKVAIIDDVITTGSTINAAAKACYTAGAEEIWAYATALTPLHSQSVTKK</sequence>
<evidence type="ECO:0000313" key="5">
    <source>
        <dbReference type="Proteomes" id="UP000061457"/>
    </source>
</evidence>
<protein>
    <submittedName>
        <fullName evidence="4">Competence protein ComF</fullName>
    </submittedName>
</protein>
<gene>
    <name evidence="4" type="ORF">PP2015_3032</name>
</gene>
<dbReference type="PATRIC" id="fig|161398.10.peg.3091"/>
<evidence type="ECO:0000259" key="2">
    <source>
        <dbReference type="Pfam" id="PF00156"/>
    </source>
</evidence>
<evidence type="ECO:0000259" key="3">
    <source>
        <dbReference type="Pfam" id="PF18912"/>
    </source>
</evidence>
<dbReference type="RefSeq" id="WP_169792728.1">
    <property type="nucleotide sequence ID" value="NZ_CP013187.1"/>
</dbReference>
<dbReference type="PANTHER" id="PTHR47505">
    <property type="entry name" value="DNA UTILIZATION PROTEIN YHGH"/>
    <property type="match status" value="1"/>
</dbReference>
<comment type="similarity">
    <text evidence="1">Belongs to the ComF/GntX family.</text>
</comment>
<dbReference type="InterPro" id="IPR000836">
    <property type="entry name" value="PRTase_dom"/>
</dbReference>
<feature type="domain" description="Double zinc ribbon" evidence="3">
    <location>
        <begin position="8"/>
        <end position="41"/>
    </location>
</feature>
<dbReference type="CDD" id="cd06223">
    <property type="entry name" value="PRTases_typeI"/>
    <property type="match status" value="1"/>
</dbReference>
<dbReference type="Pfam" id="PF18912">
    <property type="entry name" value="DZR_2"/>
    <property type="match status" value="1"/>
</dbReference>
<evidence type="ECO:0000256" key="1">
    <source>
        <dbReference type="ARBA" id="ARBA00008007"/>
    </source>
</evidence>
<dbReference type="STRING" id="161398.PP2015_3032"/>
<dbReference type="Pfam" id="PF00156">
    <property type="entry name" value="Pribosyltran"/>
    <property type="match status" value="1"/>
</dbReference>
<evidence type="ECO:0000313" key="4">
    <source>
        <dbReference type="EMBL" id="ALO43515.1"/>
    </source>
</evidence>
<dbReference type="Gene3D" id="3.40.50.2020">
    <property type="match status" value="1"/>
</dbReference>
<dbReference type="Proteomes" id="UP000061457">
    <property type="component" value="Chromosome I"/>
</dbReference>
<accession>A0A0S2K5B0</accession>
<reference evidence="4 5" key="1">
    <citation type="submission" date="2015-11" db="EMBL/GenBank/DDBJ databases">
        <authorList>
            <person name="Zhang Y."/>
            <person name="Guo Z."/>
        </authorList>
    </citation>
    <scope>NUCLEOTIDE SEQUENCE [LARGE SCALE GENOMIC DNA]</scope>
    <source>
        <strain evidence="4 5">KCTC 12086</strain>
    </source>
</reference>
<dbReference type="AlphaFoldDB" id="A0A0S2K5B0"/>
<dbReference type="SUPFAM" id="SSF53271">
    <property type="entry name" value="PRTase-like"/>
    <property type="match status" value="1"/>
</dbReference>
<keyword evidence="5" id="KW-1185">Reference proteome</keyword>
<dbReference type="InterPro" id="IPR044005">
    <property type="entry name" value="DZR_2"/>
</dbReference>
<organism evidence="4 5">
    <name type="scientific">Pseudoalteromonas phenolica</name>
    <dbReference type="NCBI Taxonomy" id="161398"/>
    <lineage>
        <taxon>Bacteria</taxon>
        <taxon>Pseudomonadati</taxon>
        <taxon>Pseudomonadota</taxon>
        <taxon>Gammaproteobacteria</taxon>
        <taxon>Alteromonadales</taxon>
        <taxon>Pseudoalteromonadaceae</taxon>
        <taxon>Pseudoalteromonas</taxon>
    </lineage>
</organism>
<proteinExistence type="inferred from homology"/>
<dbReference type="KEGG" id="pphe:PP2015_3032"/>
<dbReference type="EMBL" id="CP013187">
    <property type="protein sequence ID" value="ALO43515.1"/>
    <property type="molecule type" value="Genomic_DNA"/>
</dbReference>
<feature type="domain" description="Phosphoribosyltransferase" evidence="2">
    <location>
        <begin position="154"/>
        <end position="220"/>
    </location>
</feature>
<dbReference type="InterPro" id="IPR029057">
    <property type="entry name" value="PRTase-like"/>
</dbReference>
<dbReference type="PANTHER" id="PTHR47505:SF1">
    <property type="entry name" value="DNA UTILIZATION PROTEIN YHGH"/>
    <property type="match status" value="1"/>
</dbReference>